<dbReference type="Proteomes" id="UP001500831">
    <property type="component" value="Unassembled WGS sequence"/>
</dbReference>
<dbReference type="EMBL" id="BAAAVI010000033">
    <property type="protein sequence ID" value="GAA2882252.1"/>
    <property type="molecule type" value="Genomic_DNA"/>
</dbReference>
<evidence type="ECO:0000256" key="2">
    <source>
        <dbReference type="RuleBase" id="RU004508"/>
    </source>
</evidence>
<dbReference type="InterPro" id="IPR015422">
    <property type="entry name" value="PyrdxlP-dep_Trfase_small"/>
</dbReference>
<keyword evidence="4" id="KW-1133">Transmembrane helix</keyword>
<comment type="similarity">
    <text evidence="2">Belongs to the DegT/DnrJ/EryC1 family.</text>
</comment>
<dbReference type="SUPFAM" id="SSF53383">
    <property type="entry name" value="PLP-dependent transferases"/>
    <property type="match status" value="1"/>
</dbReference>
<evidence type="ECO:0000256" key="4">
    <source>
        <dbReference type="SAM" id="Phobius"/>
    </source>
</evidence>
<comment type="cofactor">
    <cofactor evidence="1">
        <name>pyridoxal 5'-phosphate</name>
        <dbReference type="ChEBI" id="CHEBI:597326"/>
    </cofactor>
</comment>
<keyword evidence="6" id="KW-1185">Reference proteome</keyword>
<dbReference type="Gene3D" id="3.90.1150.10">
    <property type="entry name" value="Aspartate Aminotransferase, domain 1"/>
    <property type="match status" value="1"/>
</dbReference>
<keyword evidence="2" id="KW-0663">Pyridoxal phosphate</keyword>
<dbReference type="InterPro" id="IPR015424">
    <property type="entry name" value="PyrdxlP-dep_Trfase"/>
</dbReference>
<dbReference type="PANTHER" id="PTHR30244:SF34">
    <property type="entry name" value="DTDP-4-AMINO-4,6-DIDEOXYGALACTOSE TRANSAMINASE"/>
    <property type="match status" value="1"/>
</dbReference>
<dbReference type="Pfam" id="PF01041">
    <property type="entry name" value="DegT_DnrJ_EryC1"/>
    <property type="match status" value="1"/>
</dbReference>
<dbReference type="PANTHER" id="PTHR30244">
    <property type="entry name" value="TRANSAMINASE"/>
    <property type="match status" value="1"/>
</dbReference>
<protein>
    <recommendedName>
        <fullName evidence="7">DegT/DnrJ/EryC1/StrS family aminotransferase</fullName>
    </recommendedName>
</protein>
<dbReference type="Gene3D" id="3.40.640.10">
    <property type="entry name" value="Type I PLP-dependent aspartate aminotransferase-like (Major domain)"/>
    <property type="match status" value="1"/>
</dbReference>
<reference evidence="5 6" key="1">
    <citation type="journal article" date="2019" name="Int. J. Syst. Evol. Microbiol.">
        <title>The Global Catalogue of Microorganisms (GCM) 10K type strain sequencing project: providing services to taxonomists for standard genome sequencing and annotation.</title>
        <authorList>
            <consortium name="The Broad Institute Genomics Platform"/>
            <consortium name="The Broad Institute Genome Sequencing Center for Infectious Disease"/>
            <person name="Wu L."/>
            <person name="Ma J."/>
        </authorList>
    </citation>
    <scope>NUCLEOTIDE SEQUENCE [LARGE SCALE GENOMIC DNA]</scope>
    <source>
        <strain evidence="5 6">JCM 6242</strain>
    </source>
</reference>
<accession>A0ABN3W2I2</accession>
<keyword evidence="4" id="KW-0812">Transmembrane</keyword>
<name>A0ABN3W2I2_9ACTN</name>
<feature type="region of interest" description="Disordered" evidence="3">
    <location>
        <begin position="1"/>
        <end position="56"/>
    </location>
</feature>
<feature type="transmembrane region" description="Helical" evidence="4">
    <location>
        <begin position="101"/>
        <end position="120"/>
    </location>
</feature>
<keyword evidence="4" id="KW-0472">Membrane</keyword>
<evidence type="ECO:0008006" key="7">
    <source>
        <dbReference type="Google" id="ProtNLM"/>
    </source>
</evidence>
<gene>
    <name evidence="5" type="ORF">GCM10010517_45410</name>
</gene>
<evidence type="ECO:0000313" key="5">
    <source>
        <dbReference type="EMBL" id="GAA2882252.1"/>
    </source>
</evidence>
<proteinExistence type="inferred from homology"/>
<comment type="caution">
    <text evidence="5">The sequence shown here is derived from an EMBL/GenBank/DDBJ whole genome shotgun (WGS) entry which is preliminary data.</text>
</comment>
<dbReference type="InterPro" id="IPR015421">
    <property type="entry name" value="PyrdxlP-dep_Trfase_major"/>
</dbReference>
<sequence length="454" mass="47748">MRREGERARQGNGHAGLLQPGWEAPVRASGLTGPARESGPTEPMPERGLTGPAHPPEWPVYDGDAAARVAELVTRGRTFDYDYGPELAGLERAFAERHGRAHALALTSGTAALLAAYFALGVGPGDEVIVPDLTFFSSASPLFLLGAVPVLCDAGDATGNVAAADVASLVTPRTVAIAVTHLWGHACDMDALRAVAARYGLALVEDCSHAHGATFRSRPVGSLGDVAVFSVGGRKLVSGGMGGVLLTDSEDVYARACLLANFRHRTDLTIDAARYEPFLLTGLGGNFRISTPAAVLARSHLDRLDELVEHRVANVSALATGLGGLPGVRPSPVAGDVTMGAWYDGVVEVTPECPFTRDELVAAGQARGLRVRAPATRPLHVLPLFRGAAPDWSPQVAAAVRAAAAANDRPFPRSADLFARWMKMPVNFLWERDSALVGAYLEAFADAFSLARGT</sequence>
<evidence type="ECO:0000256" key="3">
    <source>
        <dbReference type="SAM" id="MobiDB-lite"/>
    </source>
</evidence>
<dbReference type="InterPro" id="IPR000653">
    <property type="entry name" value="DegT/StrS_aminotransferase"/>
</dbReference>
<evidence type="ECO:0000313" key="6">
    <source>
        <dbReference type="Proteomes" id="UP001500831"/>
    </source>
</evidence>
<organism evidence="5 6">
    <name type="scientific">Streptosporangium fragile</name>
    <dbReference type="NCBI Taxonomy" id="46186"/>
    <lineage>
        <taxon>Bacteria</taxon>
        <taxon>Bacillati</taxon>
        <taxon>Actinomycetota</taxon>
        <taxon>Actinomycetes</taxon>
        <taxon>Streptosporangiales</taxon>
        <taxon>Streptosporangiaceae</taxon>
        <taxon>Streptosporangium</taxon>
    </lineage>
</organism>
<evidence type="ECO:0000256" key="1">
    <source>
        <dbReference type="ARBA" id="ARBA00001933"/>
    </source>
</evidence>